<name>A0AAE1HME4_9NEOP</name>
<dbReference type="AlphaFoldDB" id="A0AAE1HME4"/>
<keyword evidence="2" id="KW-1185">Reference proteome</keyword>
<comment type="caution">
    <text evidence="1">The sequence shown here is derived from an EMBL/GenBank/DDBJ whole genome shotgun (WGS) entry which is preliminary data.</text>
</comment>
<dbReference type="Proteomes" id="UP001219518">
    <property type="component" value="Unassembled WGS sequence"/>
</dbReference>
<protein>
    <submittedName>
        <fullName evidence="1">Protein THEM6</fullName>
    </submittedName>
</protein>
<dbReference type="EMBL" id="JAHWGI010001142">
    <property type="protein sequence ID" value="KAK3923235.1"/>
    <property type="molecule type" value="Genomic_DNA"/>
</dbReference>
<evidence type="ECO:0000313" key="1">
    <source>
        <dbReference type="EMBL" id="KAK3923235.1"/>
    </source>
</evidence>
<reference evidence="1" key="2">
    <citation type="journal article" date="2023" name="BMC Genomics">
        <title>Pest status, molecular evolution, and epigenetic factors derived from the genome assembly of Frankliniella fusca, a thysanopteran phytovirus vector.</title>
        <authorList>
            <person name="Catto M.A."/>
            <person name="Labadie P.E."/>
            <person name="Jacobson A.L."/>
            <person name="Kennedy G.G."/>
            <person name="Srinivasan R."/>
            <person name="Hunt B.G."/>
        </authorList>
    </citation>
    <scope>NUCLEOTIDE SEQUENCE</scope>
    <source>
        <strain evidence="1">PL_HMW_Pooled</strain>
    </source>
</reference>
<sequence>MKFYFVLLKHQRIETYYGLNLPAGTTPVSGDCSLNAAEAVVVVRHLDSGLDYARASFYALDSEKKLVGAGQGGAAQGRPCPELAMVVLHECDEDRECTYAAGRRDVDGARCGAGMRWYGNLNPLSHLLYPYNVQ</sequence>
<proteinExistence type="predicted"/>
<reference evidence="1" key="1">
    <citation type="submission" date="2021-07" db="EMBL/GenBank/DDBJ databases">
        <authorList>
            <person name="Catto M.A."/>
            <person name="Jacobson A."/>
            <person name="Kennedy G."/>
            <person name="Labadie P."/>
            <person name="Hunt B.G."/>
            <person name="Srinivasan R."/>
        </authorList>
    </citation>
    <scope>NUCLEOTIDE SEQUENCE</scope>
    <source>
        <strain evidence="1">PL_HMW_Pooled</strain>
        <tissue evidence="1">Head</tissue>
    </source>
</reference>
<gene>
    <name evidence="1" type="ORF">KUF71_000317</name>
</gene>
<evidence type="ECO:0000313" key="2">
    <source>
        <dbReference type="Proteomes" id="UP001219518"/>
    </source>
</evidence>
<accession>A0AAE1HME4</accession>
<organism evidence="1 2">
    <name type="scientific">Frankliniella fusca</name>
    <dbReference type="NCBI Taxonomy" id="407009"/>
    <lineage>
        <taxon>Eukaryota</taxon>
        <taxon>Metazoa</taxon>
        <taxon>Ecdysozoa</taxon>
        <taxon>Arthropoda</taxon>
        <taxon>Hexapoda</taxon>
        <taxon>Insecta</taxon>
        <taxon>Pterygota</taxon>
        <taxon>Neoptera</taxon>
        <taxon>Paraneoptera</taxon>
        <taxon>Thysanoptera</taxon>
        <taxon>Terebrantia</taxon>
        <taxon>Thripoidea</taxon>
        <taxon>Thripidae</taxon>
        <taxon>Frankliniella</taxon>
    </lineage>
</organism>